<evidence type="ECO:0000313" key="7">
    <source>
        <dbReference type="Proteomes" id="UP000033220"/>
    </source>
</evidence>
<dbReference type="InterPro" id="IPR001610">
    <property type="entry name" value="PAC"/>
</dbReference>
<dbReference type="SUPFAM" id="SSF55073">
    <property type="entry name" value="Nucleotide cyclase"/>
    <property type="match status" value="1"/>
</dbReference>
<keyword evidence="3" id="KW-0812">Transmembrane</keyword>
<evidence type="ECO:0000256" key="2">
    <source>
        <dbReference type="ARBA" id="ARBA00034247"/>
    </source>
</evidence>
<keyword evidence="3" id="KW-0472">Membrane</keyword>
<dbReference type="HOGENOM" id="CLU_000445_11_4_5"/>
<evidence type="ECO:0000313" key="6">
    <source>
        <dbReference type="EMBL" id="CCG08115.1"/>
    </source>
</evidence>
<reference evidence="6 7" key="1">
    <citation type="submission" date="2012-02" db="EMBL/GenBank/DDBJ databases">
        <title>Shotgun genome sequence of Phaeospirillum photometricum DSM 122.</title>
        <authorList>
            <person name="Duquesne K."/>
            <person name="Sturgis J."/>
        </authorList>
    </citation>
    <scope>NUCLEOTIDE SEQUENCE [LARGE SCALE GENOMIC DNA]</scope>
    <source>
        <strain evidence="7">DSM122</strain>
    </source>
</reference>
<evidence type="ECO:0000256" key="3">
    <source>
        <dbReference type="SAM" id="Phobius"/>
    </source>
</evidence>
<comment type="catalytic activity">
    <reaction evidence="2">
        <text>2 GTP = 3',3'-c-di-GMP + 2 diphosphate</text>
        <dbReference type="Rhea" id="RHEA:24898"/>
        <dbReference type="ChEBI" id="CHEBI:33019"/>
        <dbReference type="ChEBI" id="CHEBI:37565"/>
        <dbReference type="ChEBI" id="CHEBI:58805"/>
        <dbReference type="EC" id="2.7.7.65"/>
    </reaction>
</comment>
<keyword evidence="3" id="KW-1133">Transmembrane helix</keyword>
<dbReference type="SMART" id="SM00091">
    <property type="entry name" value="PAS"/>
    <property type="match status" value="2"/>
</dbReference>
<keyword evidence="7" id="KW-1185">Reference proteome</keyword>
<dbReference type="InterPro" id="IPR050469">
    <property type="entry name" value="Diguanylate_Cyclase"/>
</dbReference>
<dbReference type="InterPro" id="IPR013656">
    <property type="entry name" value="PAS_4"/>
</dbReference>
<dbReference type="NCBIfam" id="TIGR00254">
    <property type="entry name" value="GGDEF"/>
    <property type="match status" value="1"/>
</dbReference>
<accession>H6SJF0</accession>
<dbReference type="EMBL" id="HE663493">
    <property type="protein sequence ID" value="CCG08115.1"/>
    <property type="molecule type" value="Genomic_DNA"/>
</dbReference>
<gene>
    <name evidence="6" type="ORF">RSPPHO_01489</name>
</gene>
<dbReference type="NCBIfam" id="TIGR00229">
    <property type="entry name" value="sensory_box"/>
    <property type="match status" value="2"/>
</dbReference>
<dbReference type="Pfam" id="PF00990">
    <property type="entry name" value="GGDEF"/>
    <property type="match status" value="1"/>
</dbReference>
<dbReference type="GO" id="GO:0052621">
    <property type="term" value="F:diguanylate cyclase activity"/>
    <property type="evidence" value="ECO:0007669"/>
    <property type="project" value="UniProtKB-EC"/>
</dbReference>
<dbReference type="Pfam" id="PF08448">
    <property type="entry name" value="PAS_4"/>
    <property type="match status" value="1"/>
</dbReference>
<organism evidence="6 7">
    <name type="scientific">Pararhodospirillum photometricum DSM 122</name>
    <dbReference type="NCBI Taxonomy" id="1150469"/>
    <lineage>
        <taxon>Bacteria</taxon>
        <taxon>Pseudomonadati</taxon>
        <taxon>Pseudomonadota</taxon>
        <taxon>Alphaproteobacteria</taxon>
        <taxon>Rhodospirillales</taxon>
        <taxon>Rhodospirillaceae</taxon>
        <taxon>Pararhodospirillum</taxon>
    </lineage>
</organism>
<proteinExistence type="predicted"/>
<dbReference type="Gene3D" id="3.30.450.20">
    <property type="entry name" value="PAS domain"/>
    <property type="match status" value="2"/>
</dbReference>
<dbReference type="SMART" id="SM00086">
    <property type="entry name" value="PAC"/>
    <property type="match status" value="2"/>
</dbReference>
<dbReference type="EC" id="2.7.7.65" evidence="1"/>
<feature type="domain" description="PAC" evidence="4">
    <location>
        <begin position="320"/>
        <end position="372"/>
    </location>
</feature>
<feature type="transmembrane region" description="Helical" evidence="3">
    <location>
        <begin position="22"/>
        <end position="43"/>
    </location>
</feature>
<dbReference type="GO" id="GO:0043709">
    <property type="term" value="P:cell adhesion involved in single-species biofilm formation"/>
    <property type="evidence" value="ECO:0007669"/>
    <property type="project" value="TreeGrafter"/>
</dbReference>
<dbReference type="PANTHER" id="PTHR45138:SF9">
    <property type="entry name" value="DIGUANYLATE CYCLASE DGCM-RELATED"/>
    <property type="match status" value="1"/>
</dbReference>
<evidence type="ECO:0000259" key="4">
    <source>
        <dbReference type="PROSITE" id="PS50113"/>
    </source>
</evidence>
<dbReference type="Pfam" id="PF13188">
    <property type="entry name" value="PAS_8"/>
    <property type="match status" value="1"/>
</dbReference>
<dbReference type="FunFam" id="3.30.70.270:FF:000001">
    <property type="entry name" value="Diguanylate cyclase domain protein"/>
    <property type="match status" value="1"/>
</dbReference>
<dbReference type="AlphaFoldDB" id="H6SJF0"/>
<dbReference type="Proteomes" id="UP000033220">
    <property type="component" value="Chromosome DSM 122"/>
</dbReference>
<feature type="transmembrane region" description="Helical" evidence="3">
    <location>
        <begin position="49"/>
        <end position="68"/>
    </location>
</feature>
<dbReference type="InterPro" id="IPR000700">
    <property type="entry name" value="PAS-assoc_C"/>
</dbReference>
<dbReference type="CDD" id="cd00130">
    <property type="entry name" value="PAS"/>
    <property type="match status" value="2"/>
</dbReference>
<protein>
    <recommendedName>
        <fullName evidence="1">diguanylate cyclase</fullName>
        <ecNumber evidence="1">2.7.7.65</ecNumber>
    </recommendedName>
</protein>
<dbReference type="GO" id="GO:0005886">
    <property type="term" value="C:plasma membrane"/>
    <property type="evidence" value="ECO:0007669"/>
    <property type="project" value="TreeGrafter"/>
</dbReference>
<dbReference type="PATRIC" id="fig|1150469.3.peg.1678"/>
<dbReference type="PROSITE" id="PS50887">
    <property type="entry name" value="GGDEF"/>
    <property type="match status" value="1"/>
</dbReference>
<dbReference type="InterPro" id="IPR043128">
    <property type="entry name" value="Rev_trsase/Diguanyl_cyclase"/>
</dbReference>
<evidence type="ECO:0000256" key="1">
    <source>
        <dbReference type="ARBA" id="ARBA00012528"/>
    </source>
</evidence>
<dbReference type="InterPro" id="IPR000014">
    <property type="entry name" value="PAS"/>
</dbReference>
<dbReference type="STRING" id="1150469.RSPPHO_01489"/>
<evidence type="ECO:0000259" key="5">
    <source>
        <dbReference type="PROSITE" id="PS50887"/>
    </source>
</evidence>
<dbReference type="PROSITE" id="PS50113">
    <property type="entry name" value="PAC"/>
    <property type="match status" value="1"/>
</dbReference>
<dbReference type="KEGG" id="rpm:RSPPHO_01489"/>
<feature type="domain" description="GGDEF" evidence="5">
    <location>
        <begin position="404"/>
        <end position="537"/>
    </location>
</feature>
<dbReference type="InterPro" id="IPR035965">
    <property type="entry name" value="PAS-like_dom_sf"/>
</dbReference>
<dbReference type="SMART" id="SM00267">
    <property type="entry name" value="GGDEF"/>
    <property type="match status" value="1"/>
</dbReference>
<dbReference type="PANTHER" id="PTHR45138">
    <property type="entry name" value="REGULATORY COMPONENTS OF SENSORY TRANSDUCTION SYSTEM"/>
    <property type="match status" value="1"/>
</dbReference>
<dbReference type="GO" id="GO:1902201">
    <property type="term" value="P:negative regulation of bacterial-type flagellum-dependent cell motility"/>
    <property type="evidence" value="ECO:0007669"/>
    <property type="project" value="TreeGrafter"/>
</dbReference>
<dbReference type="InterPro" id="IPR029787">
    <property type="entry name" value="Nucleotide_cyclase"/>
</dbReference>
<sequence length="550" mass="59915">MSAGDAVIPSAPLSPLRRRAPALFLGAVPFVVGGLVGLGAWALDMARPQALGATAGLLVLGLGFGWTARRLPRLGAKRKKRAEEATPFRTLADNAQIGLLVVTPAFTPLYANRRLRTILGLSPETSLEDLPLLTSVLPPNDQIELLALLDQIQSGLQPTGTLTVELIRGDLSTGWFLTMVRSDQWEDQEVLVFSLHDMTEQVLREREMEFNRSNLEAQAADMIALAEATHHERERAEEAQREAERGRRFLHALIATIPSPLYYKDPKGVVLGCNKAFARLYGADSEAEVIGRTVHDLAPAEFAQRTTELDRALFLGGGSVQYERTFTLPDGEERVLIYNKAVFTDDAGASAGVVGIITDISEQKHLEEQLRHLATRDSLTGALNRRAFLDEARRHISRALRHGEPLSVILADIDHFKRINDTHGHAVGDLALRMFVDTVQGRLRESDILGRMGGEEFAIVLPCTPLPDALLLAEVLRQTLAAVVVPSPRGDLSFTVSQGVAGLVTHGRLIDSVLHAADEALYVAKAWGRNRVVAAASPDSVCERTLAPEG</sequence>
<dbReference type="SUPFAM" id="SSF55785">
    <property type="entry name" value="PYP-like sensor domain (PAS domain)"/>
    <property type="match status" value="2"/>
</dbReference>
<dbReference type="CDD" id="cd01949">
    <property type="entry name" value="GGDEF"/>
    <property type="match status" value="1"/>
</dbReference>
<dbReference type="InterPro" id="IPR000160">
    <property type="entry name" value="GGDEF_dom"/>
</dbReference>
<dbReference type="eggNOG" id="COG3706">
    <property type="taxonomic scope" value="Bacteria"/>
</dbReference>
<name>H6SJF0_PARPM</name>
<dbReference type="Gene3D" id="3.30.70.270">
    <property type="match status" value="1"/>
</dbReference>